<evidence type="ECO:0000256" key="3">
    <source>
        <dbReference type="ARBA" id="ARBA00022475"/>
    </source>
</evidence>
<dbReference type="InterPro" id="IPR006685">
    <property type="entry name" value="MscS_channel_2nd"/>
</dbReference>
<dbReference type="InterPro" id="IPR010920">
    <property type="entry name" value="LSM_dom_sf"/>
</dbReference>
<keyword evidence="4 8" id="KW-0812">Transmembrane</keyword>
<feature type="transmembrane region" description="Helical" evidence="8">
    <location>
        <begin position="267"/>
        <end position="285"/>
    </location>
</feature>
<dbReference type="AlphaFoldDB" id="A0A0S7EIS7"/>
<accession>A0A0S7EIS7</accession>
<dbReference type="KEGG" id="mod:AS202_12485"/>
<dbReference type="Gene3D" id="3.30.70.100">
    <property type="match status" value="1"/>
</dbReference>
<evidence type="ECO:0000256" key="7">
    <source>
        <dbReference type="SAM" id="MobiDB-lite"/>
    </source>
</evidence>
<dbReference type="EMBL" id="CP013690">
    <property type="protein sequence ID" value="ALU26915.1"/>
    <property type="molecule type" value="Genomic_DNA"/>
</dbReference>
<dbReference type="InterPro" id="IPR049278">
    <property type="entry name" value="MS_channel_C"/>
</dbReference>
<feature type="region of interest" description="Disordered" evidence="7">
    <location>
        <begin position="529"/>
        <end position="549"/>
    </location>
</feature>
<evidence type="ECO:0000256" key="4">
    <source>
        <dbReference type="ARBA" id="ARBA00022692"/>
    </source>
</evidence>
<dbReference type="GO" id="GO:0005886">
    <property type="term" value="C:plasma membrane"/>
    <property type="evidence" value="ECO:0007669"/>
    <property type="project" value="UniProtKB-SubCell"/>
</dbReference>
<evidence type="ECO:0000256" key="6">
    <source>
        <dbReference type="ARBA" id="ARBA00023136"/>
    </source>
</evidence>
<feature type="transmembrane region" description="Helical" evidence="8">
    <location>
        <begin position="346"/>
        <end position="373"/>
    </location>
</feature>
<evidence type="ECO:0000256" key="5">
    <source>
        <dbReference type="ARBA" id="ARBA00022989"/>
    </source>
</evidence>
<comment type="subcellular location">
    <subcellularLocation>
        <location evidence="1">Cell membrane</location>
        <topology evidence="1">Multi-pass membrane protein</topology>
    </subcellularLocation>
</comment>
<feature type="transmembrane region" description="Helical" evidence="8">
    <location>
        <begin position="219"/>
        <end position="240"/>
    </location>
</feature>
<dbReference type="Pfam" id="PF00924">
    <property type="entry name" value="MS_channel_2nd"/>
    <property type="match status" value="1"/>
</dbReference>
<dbReference type="GO" id="GO:0008381">
    <property type="term" value="F:mechanosensitive monoatomic ion channel activity"/>
    <property type="evidence" value="ECO:0007669"/>
    <property type="project" value="InterPro"/>
</dbReference>
<comment type="similarity">
    <text evidence="2">Belongs to the MscS (TC 1.A.23) family.</text>
</comment>
<keyword evidence="5 8" id="KW-1133">Transmembrane helix</keyword>
<evidence type="ECO:0000256" key="2">
    <source>
        <dbReference type="ARBA" id="ARBA00008017"/>
    </source>
</evidence>
<keyword evidence="3" id="KW-1003">Cell membrane</keyword>
<keyword evidence="6 8" id="KW-0472">Membrane</keyword>
<dbReference type="InterPro" id="IPR023408">
    <property type="entry name" value="MscS_beta-dom_sf"/>
</dbReference>
<evidence type="ECO:0000313" key="10">
    <source>
        <dbReference type="Proteomes" id="UP000069030"/>
    </source>
</evidence>
<dbReference type="eggNOG" id="COG0668">
    <property type="taxonomic scope" value="Bacteria"/>
</dbReference>
<dbReference type="Proteomes" id="UP000069030">
    <property type="component" value="Chromosome"/>
</dbReference>
<dbReference type="RefSeq" id="WP_006259243.1">
    <property type="nucleotide sequence ID" value="NZ_BCMQ01000023.1"/>
</dbReference>
<dbReference type="SUPFAM" id="SSF82689">
    <property type="entry name" value="Mechanosensitive channel protein MscS (YggB), C-terminal domain"/>
    <property type="match status" value="1"/>
</dbReference>
<dbReference type="Gene3D" id="2.30.30.60">
    <property type="match status" value="1"/>
</dbReference>
<dbReference type="Gene3D" id="1.10.287.1260">
    <property type="match status" value="1"/>
</dbReference>
<dbReference type="InterPro" id="IPR045275">
    <property type="entry name" value="MscS_archaea/bacteria_type"/>
</dbReference>
<organism evidence="9 10">
    <name type="scientific">Myroides odoratimimus</name>
    <dbReference type="NCBI Taxonomy" id="76832"/>
    <lineage>
        <taxon>Bacteria</taxon>
        <taxon>Pseudomonadati</taxon>
        <taxon>Bacteroidota</taxon>
        <taxon>Flavobacteriia</taxon>
        <taxon>Flavobacteriales</taxon>
        <taxon>Flavobacteriaceae</taxon>
        <taxon>Myroides</taxon>
    </lineage>
</organism>
<feature type="compositionally biased region" description="Basic and acidic residues" evidence="7">
    <location>
        <begin position="540"/>
        <end position="549"/>
    </location>
</feature>
<gene>
    <name evidence="9" type="ORF">AS202_12485</name>
</gene>
<dbReference type="PANTHER" id="PTHR30221">
    <property type="entry name" value="SMALL-CONDUCTANCE MECHANOSENSITIVE CHANNEL"/>
    <property type="match status" value="1"/>
</dbReference>
<proteinExistence type="inferred from homology"/>
<dbReference type="SUPFAM" id="SSF50182">
    <property type="entry name" value="Sm-like ribonucleoproteins"/>
    <property type="match status" value="1"/>
</dbReference>
<evidence type="ECO:0000256" key="8">
    <source>
        <dbReference type="SAM" id="Phobius"/>
    </source>
</evidence>
<feature type="transmembrane region" description="Helical" evidence="8">
    <location>
        <begin position="157"/>
        <end position="175"/>
    </location>
</feature>
<protein>
    <submittedName>
        <fullName evidence="9">Mechanosensitive ion channel protein MscS</fullName>
    </submittedName>
</protein>
<dbReference type="Pfam" id="PF21082">
    <property type="entry name" value="MS_channel_3rd"/>
    <property type="match status" value="1"/>
</dbReference>
<name>A0A0S7EIS7_9FLAO</name>
<dbReference type="PANTHER" id="PTHR30221:SF18">
    <property type="entry name" value="SLL0590 PROTEIN"/>
    <property type="match status" value="1"/>
</dbReference>
<feature type="transmembrane region" description="Helical" evidence="8">
    <location>
        <begin position="314"/>
        <end position="334"/>
    </location>
</feature>
<sequence>MRFYMMNIRLFILLTALIMGGSTWAKNKKPSSKIPEPVETVRTVVVVMEKTPVINFNDTLFNVYGNIGSFTSKQRAKSIEGKIAMLAEDYLFEGDSIKLADTGNYLNLMYQNEILMSVDSIQAAQESKSKLEAAQYYKKQIISAVELQQHNTSWQQILIQVAGTIAIIIVEYFILKGIRYVYRRCKVAIWRQRGKKIKGIFGIIDDQRAMLTTISIAKVIKLIVVLIFLYIGLLAIFKLFPYTKHISDQLLEYVLTPLKSVGKSIKAYMPKLFTIIVIVAIFKYVQKFVRSLAEKIATNKITIKGFYPDWAFPTYNLISGLLFIFMFILIFPYLPNSDSQIFQGVSVFAGIMLSLGSTSVIGNLVAGLVITYMRPFKLGDRIKLGEFTGDVLEKTALVTRIKTPKNEVITIPNSNIMSAQTVNYTQSAKEHGLILYLTIGAGYHVPWQKVHEMLYEVANRTEHVLKRQKPFILQDQFRDFYVDYQLNVYIKEAKLSAKVYSDLRQHAQDVFAENNIEMVAPHYSVNRVVDGEDSTVPPKYVKEQPEKKN</sequence>
<evidence type="ECO:0000256" key="1">
    <source>
        <dbReference type="ARBA" id="ARBA00004651"/>
    </source>
</evidence>
<evidence type="ECO:0000313" key="9">
    <source>
        <dbReference type="EMBL" id="ALU26915.1"/>
    </source>
</evidence>
<reference evidence="9 10" key="1">
    <citation type="journal article" date="2016" name="J. Zhejiang Univ. Sci. B">
        <title>Antibiotic resistance mechanisms of Myroides sp.</title>
        <authorList>
            <person name="Hu S."/>
            <person name="Yuan S."/>
            <person name="Qu H."/>
            <person name="Jiang T."/>
            <person name="Zhou Y."/>
            <person name="Wang M."/>
            <person name="Ming D."/>
        </authorList>
    </citation>
    <scope>NUCLEOTIDE SEQUENCE [LARGE SCALE GENOMIC DNA]</scope>
    <source>
        <strain evidence="9 10">PR63039</strain>
    </source>
</reference>
<dbReference type="InterPro" id="IPR011066">
    <property type="entry name" value="MscS_channel_C_sf"/>
</dbReference>